<dbReference type="InterPro" id="IPR035897">
    <property type="entry name" value="Toll_tir_struct_dom_sf"/>
</dbReference>
<sequence>MPLVFVNYRNNDEEATATLLDQHLSKRFGSNAVFRASKSIQPGDDYRERLLNAVRRSEVLLAVIGSRWLDATAERGGRKLDDPHDWVRQEILEALAYQVRVIPVLVGDVRPLSPASLPQPLEPLAHCQYLRFSHRNADADLARVAEEVAKVTGNAAQAQWDSRSHGDQVNSTVRDVHQGNVVQGRDRFTHNPGGVGDVVGGAGTVIGTAYGPLHTGSGAQYNAPQFHGDAVNYVAGDNHGSQHQRHGSVPREDDS</sequence>
<name>A0A9P2TBU7_THEFU</name>
<dbReference type="Proteomes" id="UP000014184">
    <property type="component" value="Unassembled WGS sequence"/>
</dbReference>
<evidence type="ECO:0000259" key="2">
    <source>
        <dbReference type="PROSITE" id="PS50104"/>
    </source>
</evidence>
<reference evidence="3 4" key="1">
    <citation type="journal article" date="2013" name="Genome Announc.">
        <title>Draft Genome Sequence of the Lignocellulose Decomposer Thermobifida fusca Strain TM51.</title>
        <authorList>
            <person name="Toth A."/>
            <person name="Barna T."/>
            <person name="Nagy I."/>
            <person name="Horvath B."/>
            <person name="Nagy I."/>
            <person name="Tancsics A."/>
            <person name="Kriszt B."/>
            <person name="Baka E."/>
            <person name="Fekete C."/>
            <person name="Kukolya J."/>
        </authorList>
    </citation>
    <scope>NUCLEOTIDE SEQUENCE [LARGE SCALE GENOMIC DNA]</scope>
    <source>
        <strain evidence="3 4">TM51</strain>
    </source>
</reference>
<dbReference type="Gene3D" id="3.40.50.10140">
    <property type="entry name" value="Toll/interleukin-1 receptor homology (TIR) domain"/>
    <property type="match status" value="1"/>
</dbReference>
<feature type="domain" description="TIR" evidence="2">
    <location>
        <begin position="1"/>
        <end position="152"/>
    </location>
</feature>
<dbReference type="Pfam" id="PF13676">
    <property type="entry name" value="TIR_2"/>
    <property type="match status" value="1"/>
</dbReference>
<protein>
    <recommendedName>
        <fullName evidence="2">TIR domain-containing protein</fullName>
    </recommendedName>
</protein>
<dbReference type="PROSITE" id="PS50104">
    <property type="entry name" value="TIR"/>
    <property type="match status" value="1"/>
</dbReference>
<dbReference type="SUPFAM" id="SSF52200">
    <property type="entry name" value="Toll/Interleukin receptor TIR domain"/>
    <property type="match status" value="1"/>
</dbReference>
<comment type="caution">
    <text evidence="3">The sequence shown here is derived from an EMBL/GenBank/DDBJ whole genome shotgun (WGS) entry which is preliminary data.</text>
</comment>
<dbReference type="AlphaFoldDB" id="A0A9P2TBU7"/>
<dbReference type="InterPro" id="IPR000157">
    <property type="entry name" value="TIR_dom"/>
</dbReference>
<gene>
    <name evidence="3" type="ORF">TM51_03997</name>
</gene>
<dbReference type="EMBL" id="AOSG01000018">
    <property type="protein sequence ID" value="EOR72277.1"/>
    <property type="molecule type" value="Genomic_DNA"/>
</dbReference>
<evidence type="ECO:0000313" key="3">
    <source>
        <dbReference type="EMBL" id="EOR72277.1"/>
    </source>
</evidence>
<feature type="region of interest" description="Disordered" evidence="1">
    <location>
        <begin position="230"/>
        <end position="255"/>
    </location>
</feature>
<proteinExistence type="predicted"/>
<organism evidence="3 4">
    <name type="scientific">Thermobifida fusca TM51</name>
    <dbReference type="NCBI Taxonomy" id="1169414"/>
    <lineage>
        <taxon>Bacteria</taxon>
        <taxon>Bacillati</taxon>
        <taxon>Actinomycetota</taxon>
        <taxon>Actinomycetes</taxon>
        <taxon>Streptosporangiales</taxon>
        <taxon>Nocardiopsidaceae</taxon>
        <taxon>Thermobifida</taxon>
    </lineage>
</organism>
<keyword evidence="4" id="KW-1185">Reference proteome</keyword>
<accession>A0A9P2TBU7</accession>
<evidence type="ECO:0000256" key="1">
    <source>
        <dbReference type="SAM" id="MobiDB-lite"/>
    </source>
</evidence>
<evidence type="ECO:0000313" key="4">
    <source>
        <dbReference type="Proteomes" id="UP000014184"/>
    </source>
</evidence>
<dbReference type="GO" id="GO:0007165">
    <property type="term" value="P:signal transduction"/>
    <property type="evidence" value="ECO:0007669"/>
    <property type="project" value="InterPro"/>
</dbReference>
<dbReference type="RefSeq" id="WP_011291175.1">
    <property type="nucleotide sequence ID" value="NZ_AOSG01000018.1"/>
</dbReference>